<comment type="caution">
    <text evidence="2">The sequence shown here is derived from an EMBL/GenBank/DDBJ whole genome shotgun (WGS) entry which is preliminary data.</text>
</comment>
<keyword evidence="3" id="KW-1185">Reference proteome</keyword>
<reference evidence="2 3" key="3">
    <citation type="submission" date="2021-02" db="EMBL/GenBank/DDBJ databases">
        <authorList>
            <person name="Merkel A.Y."/>
        </authorList>
    </citation>
    <scope>NUCLEOTIDE SEQUENCE [LARGE SCALE GENOMIC DNA]</scope>
    <source>
        <strain evidence="2 3">T05b</strain>
    </source>
</reference>
<dbReference type="Proteomes" id="UP000703590">
    <property type="component" value="Unassembled WGS sequence"/>
</dbReference>
<name>A0ABS2WT48_9BACT</name>
<sequence>MIVVYDGTAEGFLSLVFEVYAHKLSPTHIFKSRPQSLLQIHEVRSDETHARRVLEGMKRTFSPLHVREIQQVLLCDTLAFELPLLAYVNLGFKDPKNLYDPTQESVRTVQNWARVYGRMVHRMKGFVRFEELEEGVFYAKIQTDYNILALLGHHFVERLGAQGFILHDVERGLAFVSQEREIYAVAHADVPQVSEKELTCKGLWQTFFSHVAIQNRTNPKLQQAFVPLKYRTYMSEFEGRYSSTCKH</sequence>
<dbReference type="EMBL" id="JAFHKK010000013">
    <property type="protein sequence ID" value="MBN2964553.1"/>
    <property type="molecule type" value="Genomic_DNA"/>
</dbReference>
<dbReference type="InterPro" id="IPR025404">
    <property type="entry name" value="DUF4130"/>
</dbReference>
<dbReference type="RefSeq" id="WP_205459102.1">
    <property type="nucleotide sequence ID" value="NZ_JAFHKK010000013.1"/>
</dbReference>
<evidence type="ECO:0000313" key="2">
    <source>
        <dbReference type="EMBL" id="MBN2964553.1"/>
    </source>
</evidence>
<protein>
    <submittedName>
        <fullName evidence="2">TIGR03915 family putative DNA repair protein</fullName>
    </submittedName>
</protein>
<dbReference type="Pfam" id="PF13566">
    <property type="entry name" value="DUF4130"/>
    <property type="match status" value="1"/>
</dbReference>
<gene>
    <name evidence="2" type="ORF">JWV37_07155</name>
</gene>
<feature type="domain" description="DUF4130" evidence="1">
    <location>
        <begin position="84"/>
        <end position="236"/>
    </location>
</feature>
<dbReference type="NCBIfam" id="TIGR03915">
    <property type="entry name" value="SAM_7_link_chp"/>
    <property type="match status" value="1"/>
</dbReference>
<reference evidence="2 3" key="2">
    <citation type="submission" date="2021-02" db="EMBL/GenBank/DDBJ databases">
        <title>Sulfurospirillum tamanensis sp. nov.</title>
        <authorList>
            <person name="Frolova A."/>
            <person name="Merkel A."/>
            <person name="Slobodkin A."/>
        </authorList>
    </citation>
    <scope>NUCLEOTIDE SEQUENCE [LARGE SCALE GENOMIC DNA]</scope>
    <source>
        <strain evidence="2 3">T05b</strain>
    </source>
</reference>
<reference evidence="3" key="1">
    <citation type="submission" date="2021-02" db="EMBL/GenBank/DDBJ databases">
        <title>Sulfurospirillum tamanensis sp. nov.</title>
        <authorList>
            <person name="Merkel A.Y."/>
        </authorList>
    </citation>
    <scope>NUCLEOTIDE SEQUENCE [LARGE SCALE GENOMIC DNA]</scope>
    <source>
        <strain evidence="3">T05b</strain>
    </source>
</reference>
<evidence type="ECO:0000313" key="3">
    <source>
        <dbReference type="Proteomes" id="UP000703590"/>
    </source>
</evidence>
<evidence type="ECO:0000259" key="1">
    <source>
        <dbReference type="Pfam" id="PF13566"/>
    </source>
</evidence>
<dbReference type="InterPro" id="IPR023875">
    <property type="entry name" value="DNA_repair_put"/>
</dbReference>
<organism evidence="2 3">
    <name type="scientific">Sulfurospirillum tamanense</name>
    <dbReference type="NCBI Taxonomy" id="2813362"/>
    <lineage>
        <taxon>Bacteria</taxon>
        <taxon>Pseudomonadati</taxon>
        <taxon>Campylobacterota</taxon>
        <taxon>Epsilonproteobacteria</taxon>
        <taxon>Campylobacterales</taxon>
        <taxon>Sulfurospirillaceae</taxon>
        <taxon>Sulfurospirillum</taxon>
    </lineage>
</organism>
<proteinExistence type="predicted"/>
<accession>A0ABS2WT48</accession>